<dbReference type="PANTHER" id="PTHR34236:SF1">
    <property type="entry name" value="DIMETHYL SULFOXIDE REDUCTASE TRANSCRIPTIONAL ACTIVATOR"/>
    <property type="match status" value="1"/>
</dbReference>
<keyword evidence="1" id="KW-0805">Transcription regulation</keyword>
<keyword evidence="5" id="KW-1185">Reference proteome</keyword>
<accession>A0AAV3UIC6</accession>
<dbReference type="RefSeq" id="WP_227777380.1">
    <property type="nucleotide sequence ID" value="NZ_BAABKX010000009.1"/>
</dbReference>
<dbReference type="PANTHER" id="PTHR34236">
    <property type="entry name" value="DIMETHYL SULFOXIDE REDUCTASE TRANSCRIPTIONAL ACTIVATOR"/>
    <property type="match status" value="1"/>
</dbReference>
<protein>
    <recommendedName>
        <fullName evidence="3">HTH bat-type domain-containing protein</fullName>
    </recommendedName>
</protein>
<evidence type="ECO:0000313" key="4">
    <source>
        <dbReference type="EMBL" id="GAA5051719.1"/>
    </source>
</evidence>
<dbReference type="GeneID" id="68615497"/>
<evidence type="ECO:0000259" key="3">
    <source>
        <dbReference type="Pfam" id="PF04967"/>
    </source>
</evidence>
<evidence type="ECO:0000256" key="2">
    <source>
        <dbReference type="ARBA" id="ARBA00023163"/>
    </source>
</evidence>
<dbReference type="AlphaFoldDB" id="A0AAV3UIC6"/>
<gene>
    <name evidence="4" type="ORF">GCM10025751_27150</name>
</gene>
<proteinExistence type="predicted"/>
<sequence length="208" mass="23107">MPTVRMKVEAFGSLASLSTEYPTAEFTLLTSFSTEDGHVTLVKITGLDHEIARRCFETDPDVQSYDVLHDSDRELLVQFIQQSEPAPGRAARESATPPPFPMLIRNGWVLTEATTTHDQLAQFTDELEAADISYEIVSILQSTDPDELLTDRQRQFVTAAIDRGYYDSPRRCTLTDLAADLNVNKATASGILHRAEGTILKEFMNGPV</sequence>
<dbReference type="EMBL" id="BAABKX010000009">
    <property type="protein sequence ID" value="GAA5051719.1"/>
    <property type="molecule type" value="Genomic_DNA"/>
</dbReference>
<dbReference type="Pfam" id="PF04967">
    <property type="entry name" value="HTH_10"/>
    <property type="match status" value="1"/>
</dbReference>
<organism evidence="4 5">
    <name type="scientific">Haladaptatus pallidirubidus</name>
    <dbReference type="NCBI Taxonomy" id="1008152"/>
    <lineage>
        <taxon>Archaea</taxon>
        <taxon>Methanobacteriati</taxon>
        <taxon>Methanobacteriota</taxon>
        <taxon>Stenosarchaea group</taxon>
        <taxon>Halobacteria</taxon>
        <taxon>Halobacteriales</taxon>
        <taxon>Haladaptataceae</taxon>
        <taxon>Haladaptatus</taxon>
    </lineage>
</organism>
<keyword evidence="2" id="KW-0804">Transcription</keyword>
<name>A0AAV3UIC6_9EURY</name>
<reference evidence="4 5" key="1">
    <citation type="journal article" date="2019" name="Int. J. Syst. Evol. Microbiol.">
        <title>The Global Catalogue of Microorganisms (GCM) 10K type strain sequencing project: providing services to taxonomists for standard genome sequencing and annotation.</title>
        <authorList>
            <consortium name="The Broad Institute Genomics Platform"/>
            <consortium name="The Broad Institute Genome Sequencing Center for Infectious Disease"/>
            <person name="Wu L."/>
            <person name="Ma J."/>
        </authorList>
    </citation>
    <scope>NUCLEOTIDE SEQUENCE [LARGE SCALE GENOMIC DNA]</scope>
    <source>
        <strain evidence="4 5">JCM 17504</strain>
    </source>
</reference>
<evidence type="ECO:0000313" key="5">
    <source>
        <dbReference type="Proteomes" id="UP001501729"/>
    </source>
</evidence>
<dbReference type="Proteomes" id="UP001501729">
    <property type="component" value="Unassembled WGS sequence"/>
</dbReference>
<feature type="domain" description="HTH bat-type" evidence="3">
    <location>
        <begin position="149"/>
        <end position="200"/>
    </location>
</feature>
<comment type="caution">
    <text evidence="4">The sequence shown here is derived from an EMBL/GenBank/DDBJ whole genome shotgun (WGS) entry which is preliminary data.</text>
</comment>
<dbReference type="InterPro" id="IPR007050">
    <property type="entry name" value="HTH_bacterioopsin"/>
</dbReference>
<evidence type="ECO:0000256" key="1">
    <source>
        <dbReference type="ARBA" id="ARBA00023015"/>
    </source>
</evidence>